<dbReference type="EMBL" id="UZAH01025433">
    <property type="protein sequence ID" value="VDO63800.1"/>
    <property type="molecule type" value="Genomic_DNA"/>
</dbReference>
<evidence type="ECO:0000313" key="1">
    <source>
        <dbReference type="EMBL" id="VDO63800.1"/>
    </source>
</evidence>
<dbReference type="Proteomes" id="UP000050761">
    <property type="component" value="Unassembled WGS sequence"/>
</dbReference>
<accession>A0A3P7WRX4</accession>
<sequence>MRPPFSTMQDAMDKMRTMLSAGMKIQLERSAPLSSCAFCTFEENRDSHHTARCTRYPDTVSRTTSRQQLCLRCLKEAHADDCDVKCGSCGLDHNALFCTHRKPSIPAKRPRF</sequence>
<reference evidence="3" key="2">
    <citation type="submission" date="2019-09" db="UniProtKB">
        <authorList>
            <consortium name="WormBaseParasite"/>
        </authorList>
    </citation>
    <scope>IDENTIFICATION</scope>
</reference>
<gene>
    <name evidence="1" type="ORF">HPBE_LOCUS5226</name>
</gene>
<accession>A0A183FFE4</accession>
<organism evidence="2 3">
    <name type="scientific">Heligmosomoides polygyrus</name>
    <name type="common">Parasitic roundworm</name>
    <dbReference type="NCBI Taxonomy" id="6339"/>
    <lineage>
        <taxon>Eukaryota</taxon>
        <taxon>Metazoa</taxon>
        <taxon>Ecdysozoa</taxon>
        <taxon>Nematoda</taxon>
        <taxon>Chromadorea</taxon>
        <taxon>Rhabditida</taxon>
        <taxon>Rhabditina</taxon>
        <taxon>Rhabditomorpha</taxon>
        <taxon>Strongyloidea</taxon>
        <taxon>Heligmosomidae</taxon>
        <taxon>Heligmosomoides</taxon>
    </lineage>
</organism>
<name>A0A183FFE4_HELPZ</name>
<evidence type="ECO:0000313" key="3">
    <source>
        <dbReference type="WBParaSite" id="HPBE_0000522501-mRNA-1"/>
    </source>
</evidence>
<evidence type="ECO:0000313" key="2">
    <source>
        <dbReference type="Proteomes" id="UP000050761"/>
    </source>
</evidence>
<dbReference type="WBParaSite" id="HPBE_0000522501-mRNA-1">
    <property type="protein sequence ID" value="HPBE_0000522501-mRNA-1"/>
    <property type="gene ID" value="HPBE_0000522501"/>
</dbReference>
<dbReference type="OrthoDB" id="5858872at2759"/>
<reference evidence="1 2" key="1">
    <citation type="submission" date="2018-11" db="EMBL/GenBank/DDBJ databases">
        <authorList>
            <consortium name="Pathogen Informatics"/>
        </authorList>
    </citation>
    <scope>NUCLEOTIDE SEQUENCE [LARGE SCALE GENOMIC DNA]</scope>
</reference>
<keyword evidence="2" id="KW-1185">Reference proteome</keyword>
<proteinExistence type="predicted"/>
<protein>
    <submittedName>
        <fullName evidence="1 3">Uncharacterized protein</fullName>
    </submittedName>
</protein>
<dbReference type="AlphaFoldDB" id="A0A183FFE4"/>